<dbReference type="GO" id="GO:0003723">
    <property type="term" value="F:RNA binding"/>
    <property type="evidence" value="ECO:0007669"/>
    <property type="project" value="TreeGrafter"/>
</dbReference>
<evidence type="ECO:0000313" key="6">
    <source>
        <dbReference type="EMBL" id="KAK4527278.1"/>
    </source>
</evidence>
<comment type="similarity">
    <text evidence="2">Belongs to the histone-like Alba family.</text>
</comment>
<evidence type="ECO:0000313" key="7">
    <source>
        <dbReference type="Proteomes" id="UP001300502"/>
    </source>
</evidence>
<keyword evidence="3" id="KW-0539">Nucleus</keyword>
<comment type="caution">
    <text evidence="6">The sequence shown here is derived from an EMBL/GenBank/DDBJ whole genome shotgun (WGS) entry which is preliminary data.</text>
</comment>
<dbReference type="Proteomes" id="UP001300502">
    <property type="component" value="Unassembled WGS sequence"/>
</dbReference>
<feature type="compositionally biased region" description="Gly residues" evidence="4">
    <location>
        <begin position="204"/>
        <end position="216"/>
    </location>
</feature>
<organism evidence="6 7">
    <name type="scientific">Galdieria yellowstonensis</name>
    <dbReference type="NCBI Taxonomy" id="3028027"/>
    <lineage>
        <taxon>Eukaryota</taxon>
        <taxon>Rhodophyta</taxon>
        <taxon>Bangiophyceae</taxon>
        <taxon>Galdieriales</taxon>
        <taxon>Galdieriaceae</taxon>
        <taxon>Galdieria</taxon>
    </lineage>
</organism>
<sequence length="253" mass="27418">MEKYRRVERAKSPGQTPPNQVRITAAGKVPAYVDYAVKLLQEDNGTVEIVGLGNAINKAITVAEILKRKVPKLEQVTNLSSVTIEDRWEPLEEGLDPIETKRTVSCLTIVLAKGGLDVRAPGYQPPEEYSGNHVDSSFFSERRRGRGRGGFRGGRGAEFYRGRGGTGYGGRGRGGYRGPPFMEDNMEFIDRRGSFRGRPRGARGRGGMRGGRGSGGFRAETDRGRSSYGRVGRGGGPGRGRARGGAGEFGYAF</sequence>
<dbReference type="Gene3D" id="3.30.110.20">
    <property type="entry name" value="Alba-like domain"/>
    <property type="match status" value="1"/>
</dbReference>
<feature type="compositionally biased region" description="Basic and acidic residues" evidence="4">
    <location>
        <begin position="1"/>
        <end position="11"/>
    </location>
</feature>
<dbReference type="SUPFAM" id="SSF82704">
    <property type="entry name" value="AlbA-like"/>
    <property type="match status" value="1"/>
</dbReference>
<feature type="domain" description="DNA/RNA-binding protein Alba-like" evidence="5">
    <location>
        <begin position="19"/>
        <end position="82"/>
    </location>
</feature>
<feature type="region of interest" description="Disordered" evidence="4">
    <location>
        <begin position="1"/>
        <end position="20"/>
    </location>
</feature>
<accession>A0AAV9IJ67</accession>
<dbReference type="GO" id="GO:0005634">
    <property type="term" value="C:nucleus"/>
    <property type="evidence" value="ECO:0007669"/>
    <property type="project" value="UniProtKB-SubCell"/>
</dbReference>
<evidence type="ECO:0000256" key="1">
    <source>
        <dbReference type="ARBA" id="ARBA00004123"/>
    </source>
</evidence>
<feature type="compositionally biased region" description="Basic residues" evidence="4">
    <location>
        <begin position="194"/>
        <end position="203"/>
    </location>
</feature>
<proteinExistence type="inferred from homology"/>
<keyword evidence="7" id="KW-1185">Reference proteome</keyword>
<dbReference type="Pfam" id="PF01918">
    <property type="entry name" value="Alba"/>
    <property type="match status" value="1"/>
</dbReference>
<dbReference type="PANTHER" id="PTHR13516:SF4">
    <property type="entry name" value="FI09323P"/>
    <property type="match status" value="1"/>
</dbReference>
<feature type="region of interest" description="Disordered" evidence="4">
    <location>
        <begin position="193"/>
        <end position="253"/>
    </location>
</feature>
<gene>
    <name evidence="6" type="ORF">GAYE_SCF38G5200</name>
</gene>
<comment type="subcellular location">
    <subcellularLocation>
        <location evidence="1">Nucleus</location>
    </subcellularLocation>
</comment>
<dbReference type="InterPro" id="IPR036882">
    <property type="entry name" value="Alba-like_dom_sf"/>
</dbReference>
<dbReference type="InterPro" id="IPR002775">
    <property type="entry name" value="DNA/RNA-bd_Alba-like"/>
</dbReference>
<name>A0AAV9IJ67_9RHOD</name>
<protein>
    <recommendedName>
        <fullName evidence="5">DNA/RNA-binding protein Alba-like domain-containing protein</fullName>
    </recommendedName>
</protein>
<evidence type="ECO:0000259" key="5">
    <source>
        <dbReference type="Pfam" id="PF01918"/>
    </source>
</evidence>
<evidence type="ECO:0000256" key="3">
    <source>
        <dbReference type="ARBA" id="ARBA00023242"/>
    </source>
</evidence>
<evidence type="ECO:0000256" key="4">
    <source>
        <dbReference type="SAM" id="MobiDB-lite"/>
    </source>
</evidence>
<dbReference type="EMBL" id="JANCYU010000050">
    <property type="protein sequence ID" value="KAK4527278.1"/>
    <property type="molecule type" value="Genomic_DNA"/>
</dbReference>
<dbReference type="InterPro" id="IPR051958">
    <property type="entry name" value="Alba-like_NAB"/>
</dbReference>
<dbReference type="PANTHER" id="PTHR13516">
    <property type="entry name" value="RIBONUCLEASE P SUBUNIT P25"/>
    <property type="match status" value="1"/>
</dbReference>
<dbReference type="AlphaFoldDB" id="A0AAV9IJ67"/>
<reference evidence="6 7" key="1">
    <citation type="submission" date="2022-07" db="EMBL/GenBank/DDBJ databases">
        <title>Genome-wide signatures of adaptation to extreme environments.</title>
        <authorList>
            <person name="Cho C.H."/>
            <person name="Yoon H.S."/>
        </authorList>
    </citation>
    <scope>NUCLEOTIDE SEQUENCE [LARGE SCALE GENOMIC DNA]</scope>
    <source>
        <strain evidence="6 7">108.79 E11</strain>
    </source>
</reference>
<evidence type="ECO:0000256" key="2">
    <source>
        <dbReference type="ARBA" id="ARBA00008018"/>
    </source>
</evidence>
<feature type="compositionally biased region" description="Gly residues" evidence="4">
    <location>
        <begin position="231"/>
        <end position="253"/>
    </location>
</feature>